<proteinExistence type="predicted"/>
<sequence length="94" mass="10107">CHGKRLKPEALSVTFAGVDIGAFMQMPLDQLAALLEPIAQGDFRAHAAGAATDKEATRRDRAERAASGRAVHAVSPDVRRTSARSEEKRLAAQR</sequence>
<protein>
    <submittedName>
        <fullName evidence="2">Excinuclease ABC subunit A</fullName>
    </submittedName>
</protein>
<feature type="non-terminal residue" evidence="2">
    <location>
        <position position="1"/>
    </location>
</feature>
<evidence type="ECO:0000313" key="3">
    <source>
        <dbReference type="Proteomes" id="UP000253594"/>
    </source>
</evidence>
<dbReference type="Proteomes" id="UP000253594">
    <property type="component" value="Unassembled WGS sequence"/>
</dbReference>
<feature type="compositionally biased region" description="Basic and acidic residues" evidence="1">
    <location>
        <begin position="52"/>
        <end position="66"/>
    </location>
</feature>
<feature type="region of interest" description="Disordered" evidence="1">
    <location>
        <begin position="46"/>
        <end position="94"/>
    </location>
</feature>
<comment type="caution">
    <text evidence="2">The sequence shown here is derived from an EMBL/GenBank/DDBJ whole genome shotgun (WGS) entry which is preliminary data.</text>
</comment>
<feature type="compositionally biased region" description="Basic and acidic residues" evidence="1">
    <location>
        <begin position="77"/>
        <end position="94"/>
    </location>
</feature>
<dbReference type="AlphaFoldDB" id="A0A367LUG2"/>
<evidence type="ECO:0000256" key="1">
    <source>
        <dbReference type="SAM" id="MobiDB-lite"/>
    </source>
</evidence>
<gene>
    <name evidence="2" type="ORF">DT376_43610</name>
</gene>
<feature type="non-terminal residue" evidence="2">
    <location>
        <position position="94"/>
    </location>
</feature>
<dbReference type="EMBL" id="QORE01003812">
    <property type="protein sequence ID" value="RCI66717.1"/>
    <property type="molecule type" value="Genomic_DNA"/>
</dbReference>
<dbReference type="Gene3D" id="1.20.1580.10">
    <property type="entry name" value="ABC transporter ATPase like domain"/>
    <property type="match status" value="1"/>
</dbReference>
<evidence type="ECO:0000313" key="2">
    <source>
        <dbReference type="EMBL" id="RCI66717.1"/>
    </source>
</evidence>
<accession>A0A367LUG2</accession>
<organism evidence="2 3">
    <name type="scientific">Pseudomonas aeruginosa</name>
    <dbReference type="NCBI Taxonomy" id="287"/>
    <lineage>
        <taxon>Bacteria</taxon>
        <taxon>Pseudomonadati</taxon>
        <taxon>Pseudomonadota</taxon>
        <taxon>Gammaproteobacteria</taxon>
        <taxon>Pseudomonadales</taxon>
        <taxon>Pseudomonadaceae</taxon>
        <taxon>Pseudomonas</taxon>
    </lineage>
</organism>
<reference evidence="2 3" key="1">
    <citation type="submission" date="2018-07" db="EMBL/GenBank/DDBJ databases">
        <title>Mechanisms of high-level aminoglycoside resistance among Gram-negative pathogens in Brazil.</title>
        <authorList>
            <person name="Ballaben A.S."/>
            <person name="Darini A.L.C."/>
            <person name="Doi Y."/>
        </authorList>
    </citation>
    <scope>NUCLEOTIDE SEQUENCE [LARGE SCALE GENOMIC DNA]</scope>
    <source>
        <strain evidence="2 3">B2-305</strain>
    </source>
</reference>
<name>A0A367LUG2_PSEAI</name>